<organism evidence="1 2">
    <name type="scientific">Romanomermis culicivorax</name>
    <name type="common">Nematode worm</name>
    <dbReference type="NCBI Taxonomy" id="13658"/>
    <lineage>
        <taxon>Eukaryota</taxon>
        <taxon>Metazoa</taxon>
        <taxon>Ecdysozoa</taxon>
        <taxon>Nematoda</taxon>
        <taxon>Enoplea</taxon>
        <taxon>Dorylaimia</taxon>
        <taxon>Mermithida</taxon>
        <taxon>Mermithoidea</taxon>
        <taxon>Mermithidae</taxon>
        <taxon>Romanomermis</taxon>
    </lineage>
</organism>
<protein>
    <submittedName>
        <fullName evidence="2">Uncharacterized protein</fullName>
    </submittedName>
</protein>
<sequence length="71" mass="8215">MAAKICNRWRLSPAGAGLEIFHPALAVEVYVVGRFDLFVEFMSFSSKDRQVKKRKIVMRPAERRGYDVKKL</sequence>
<dbReference type="AlphaFoldDB" id="A0A915KP37"/>
<accession>A0A915KP37</accession>
<evidence type="ECO:0000313" key="2">
    <source>
        <dbReference type="WBParaSite" id="nRc.2.0.1.t40627-RA"/>
    </source>
</evidence>
<dbReference type="Proteomes" id="UP000887565">
    <property type="component" value="Unplaced"/>
</dbReference>
<evidence type="ECO:0000313" key="1">
    <source>
        <dbReference type="Proteomes" id="UP000887565"/>
    </source>
</evidence>
<keyword evidence="1" id="KW-1185">Reference proteome</keyword>
<name>A0A915KP37_ROMCU</name>
<proteinExistence type="predicted"/>
<dbReference type="WBParaSite" id="nRc.2.0.1.t40627-RA">
    <property type="protein sequence ID" value="nRc.2.0.1.t40627-RA"/>
    <property type="gene ID" value="nRc.2.0.1.g40627"/>
</dbReference>
<reference evidence="2" key="1">
    <citation type="submission" date="2022-11" db="UniProtKB">
        <authorList>
            <consortium name="WormBaseParasite"/>
        </authorList>
    </citation>
    <scope>IDENTIFICATION</scope>
</reference>